<dbReference type="PROSITE" id="PS50931">
    <property type="entry name" value="HTH_LYSR"/>
    <property type="match status" value="1"/>
</dbReference>
<name>A0A9D1FC94_9FIRM</name>
<evidence type="ECO:0000256" key="2">
    <source>
        <dbReference type="ARBA" id="ARBA00023015"/>
    </source>
</evidence>
<dbReference type="InterPro" id="IPR036388">
    <property type="entry name" value="WH-like_DNA-bd_sf"/>
</dbReference>
<dbReference type="Gene3D" id="3.40.190.290">
    <property type="match status" value="1"/>
</dbReference>
<evidence type="ECO:0000256" key="4">
    <source>
        <dbReference type="ARBA" id="ARBA00023163"/>
    </source>
</evidence>
<evidence type="ECO:0000256" key="1">
    <source>
        <dbReference type="ARBA" id="ARBA00009437"/>
    </source>
</evidence>
<reference evidence="6" key="2">
    <citation type="journal article" date="2021" name="PeerJ">
        <title>Extensive microbial diversity within the chicken gut microbiome revealed by metagenomics and culture.</title>
        <authorList>
            <person name="Gilroy R."/>
            <person name="Ravi A."/>
            <person name="Getino M."/>
            <person name="Pursley I."/>
            <person name="Horton D.L."/>
            <person name="Alikhan N.F."/>
            <person name="Baker D."/>
            <person name="Gharbi K."/>
            <person name="Hall N."/>
            <person name="Watson M."/>
            <person name="Adriaenssens E.M."/>
            <person name="Foster-Nyarko E."/>
            <person name="Jarju S."/>
            <person name="Secka A."/>
            <person name="Antonio M."/>
            <person name="Oren A."/>
            <person name="Chaudhuri R.R."/>
            <person name="La Ragione R."/>
            <person name="Hildebrand F."/>
            <person name="Pallen M.J."/>
        </authorList>
    </citation>
    <scope>NUCLEOTIDE SEQUENCE</scope>
    <source>
        <strain evidence="6">ChiHjej10B9-9673</strain>
    </source>
</reference>
<dbReference type="InterPro" id="IPR050950">
    <property type="entry name" value="HTH-type_LysR_regulators"/>
</dbReference>
<protein>
    <submittedName>
        <fullName evidence="6">LysR family transcriptional regulator</fullName>
    </submittedName>
</protein>
<keyword evidence="3" id="KW-0238">DNA-binding</keyword>
<dbReference type="SUPFAM" id="SSF53850">
    <property type="entry name" value="Periplasmic binding protein-like II"/>
    <property type="match status" value="1"/>
</dbReference>
<dbReference type="GO" id="GO:0005829">
    <property type="term" value="C:cytosol"/>
    <property type="evidence" value="ECO:0007669"/>
    <property type="project" value="TreeGrafter"/>
</dbReference>
<dbReference type="Proteomes" id="UP000824001">
    <property type="component" value="Unassembled WGS sequence"/>
</dbReference>
<keyword evidence="2" id="KW-0805">Transcription regulation</keyword>
<dbReference type="GO" id="GO:0003677">
    <property type="term" value="F:DNA binding"/>
    <property type="evidence" value="ECO:0007669"/>
    <property type="project" value="UniProtKB-KW"/>
</dbReference>
<dbReference type="Pfam" id="PF03466">
    <property type="entry name" value="LysR_substrate"/>
    <property type="match status" value="1"/>
</dbReference>
<dbReference type="InterPro" id="IPR036390">
    <property type="entry name" value="WH_DNA-bd_sf"/>
</dbReference>
<dbReference type="EMBL" id="DVJK01000032">
    <property type="protein sequence ID" value="HIS66135.1"/>
    <property type="molecule type" value="Genomic_DNA"/>
</dbReference>
<dbReference type="GO" id="GO:0003700">
    <property type="term" value="F:DNA-binding transcription factor activity"/>
    <property type="evidence" value="ECO:0007669"/>
    <property type="project" value="InterPro"/>
</dbReference>
<comment type="similarity">
    <text evidence="1">Belongs to the LysR transcriptional regulatory family.</text>
</comment>
<dbReference type="Gene3D" id="1.10.10.10">
    <property type="entry name" value="Winged helix-like DNA-binding domain superfamily/Winged helix DNA-binding domain"/>
    <property type="match status" value="1"/>
</dbReference>
<feature type="domain" description="HTH lysR-type" evidence="5">
    <location>
        <begin position="1"/>
        <end position="58"/>
    </location>
</feature>
<accession>A0A9D1FC94</accession>
<dbReference type="PANTHER" id="PTHR30419">
    <property type="entry name" value="HTH-TYPE TRANSCRIPTIONAL REGULATOR YBHD"/>
    <property type="match status" value="1"/>
</dbReference>
<keyword evidence="4" id="KW-0804">Transcription</keyword>
<dbReference type="SUPFAM" id="SSF46785">
    <property type="entry name" value="Winged helix' DNA-binding domain"/>
    <property type="match status" value="1"/>
</dbReference>
<dbReference type="InterPro" id="IPR000847">
    <property type="entry name" value="LysR_HTH_N"/>
</dbReference>
<evidence type="ECO:0000256" key="3">
    <source>
        <dbReference type="ARBA" id="ARBA00023125"/>
    </source>
</evidence>
<comment type="caution">
    <text evidence="6">The sequence shown here is derived from an EMBL/GenBank/DDBJ whole genome shotgun (WGS) entry which is preliminary data.</text>
</comment>
<evidence type="ECO:0000313" key="7">
    <source>
        <dbReference type="Proteomes" id="UP000824001"/>
    </source>
</evidence>
<evidence type="ECO:0000259" key="5">
    <source>
        <dbReference type="PROSITE" id="PS50931"/>
    </source>
</evidence>
<sequence>MEFRQLYYFVKVADEGNYTRASEKLHVSQPSLSKAIQALERSLGVTLIVRTSRSFQLTYMGEQLYEKGREVVRLYEELSAQMSDLPGRASGFLRCGIPPVLSTLLAPYLLIDFQRRYPDIRVETPEAGSKVIGRRLLSDKLDMALVMGPADASAFRVSPIVSDVLALAMPEGHRLAALKSVEVDELRSERLVLLDESYQLRESFESACARRGFEPLVAASSASWDFLITAVELGQGLTVLPRPILRDLRPGLVYRPLAGEDMRWNIVAITRRDRYIPHIAGLLIEFLQENVRFP</sequence>
<dbReference type="AlphaFoldDB" id="A0A9D1FC94"/>
<dbReference type="FunFam" id="1.10.10.10:FF:000001">
    <property type="entry name" value="LysR family transcriptional regulator"/>
    <property type="match status" value="1"/>
</dbReference>
<gene>
    <name evidence="6" type="ORF">IAC18_01095</name>
</gene>
<evidence type="ECO:0000313" key="6">
    <source>
        <dbReference type="EMBL" id="HIS66135.1"/>
    </source>
</evidence>
<proteinExistence type="inferred from homology"/>
<dbReference type="PRINTS" id="PR00039">
    <property type="entry name" value="HTHLYSR"/>
</dbReference>
<dbReference type="Pfam" id="PF00126">
    <property type="entry name" value="HTH_1"/>
    <property type="match status" value="1"/>
</dbReference>
<reference evidence="6" key="1">
    <citation type="submission" date="2020-10" db="EMBL/GenBank/DDBJ databases">
        <authorList>
            <person name="Gilroy R."/>
        </authorList>
    </citation>
    <scope>NUCLEOTIDE SEQUENCE</scope>
    <source>
        <strain evidence="6">ChiHjej10B9-9673</strain>
    </source>
</reference>
<dbReference type="PANTHER" id="PTHR30419:SF8">
    <property type="entry name" value="NITROGEN ASSIMILATION TRANSCRIPTIONAL ACTIVATOR-RELATED"/>
    <property type="match status" value="1"/>
</dbReference>
<organism evidence="6 7">
    <name type="scientific">Candidatus Scatomorpha merdipullorum</name>
    <dbReference type="NCBI Taxonomy" id="2840927"/>
    <lineage>
        <taxon>Bacteria</taxon>
        <taxon>Bacillati</taxon>
        <taxon>Bacillota</taxon>
        <taxon>Clostridia</taxon>
        <taxon>Eubacteriales</taxon>
        <taxon>Candidatus Scatomorpha</taxon>
    </lineage>
</organism>
<dbReference type="InterPro" id="IPR005119">
    <property type="entry name" value="LysR_subst-bd"/>
</dbReference>